<dbReference type="Proteomes" id="UP000549250">
    <property type="component" value="Unassembled WGS sequence"/>
</dbReference>
<evidence type="ECO:0000313" key="3">
    <source>
        <dbReference type="Proteomes" id="UP000549250"/>
    </source>
</evidence>
<keyword evidence="1" id="KW-0472">Membrane</keyword>
<proteinExistence type="predicted"/>
<keyword evidence="1" id="KW-1133">Transmembrane helix</keyword>
<accession>A0A839T375</accession>
<gene>
    <name evidence="2" type="ORF">FHR87_001954</name>
</gene>
<organism evidence="2 3">
    <name type="scientific">Azomonas macrocytogenes</name>
    <name type="common">Azotobacter macrocytogenes</name>
    <dbReference type="NCBI Taxonomy" id="69962"/>
    <lineage>
        <taxon>Bacteria</taxon>
        <taxon>Pseudomonadati</taxon>
        <taxon>Pseudomonadota</taxon>
        <taxon>Gammaproteobacteria</taxon>
        <taxon>Pseudomonadales</taxon>
        <taxon>Pseudomonadaceae</taxon>
        <taxon>Azomonas</taxon>
    </lineage>
</organism>
<dbReference type="AlphaFoldDB" id="A0A839T375"/>
<feature type="transmembrane region" description="Helical" evidence="1">
    <location>
        <begin position="34"/>
        <end position="57"/>
    </location>
</feature>
<protein>
    <submittedName>
        <fullName evidence="2">Uncharacterized protein</fullName>
    </submittedName>
</protein>
<keyword evidence="3" id="KW-1185">Reference proteome</keyword>
<keyword evidence="1" id="KW-0812">Transmembrane</keyword>
<evidence type="ECO:0000256" key="1">
    <source>
        <dbReference type="SAM" id="Phobius"/>
    </source>
</evidence>
<name>A0A839T375_AZOMA</name>
<sequence length="65" mass="7485">MLFVTCIPKFRGVRTIKIKLLRDFHRLIYLSKHILGALAFSNHGFAVALMSALSYLCQFRLFLAL</sequence>
<evidence type="ECO:0000313" key="2">
    <source>
        <dbReference type="EMBL" id="MBB3103558.1"/>
    </source>
</evidence>
<comment type="caution">
    <text evidence="2">The sequence shown here is derived from an EMBL/GenBank/DDBJ whole genome shotgun (WGS) entry which is preliminary data.</text>
</comment>
<dbReference type="EMBL" id="JACHXI010000008">
    <property type="protein sequence ID" value="MBB3103558.1"/>
    <property type="molecule type" value="Genomic_DNA"/>
</dbReference>
<reference evidence="2 3" key="1">
    <citation type="submission" date="2020-08" db="EMBL/GenBank/DDBJ databases">
        <title>Genomic Encyclopedia of Type Strains, Phase III (KMG-III): the genomes of soil and plant-associated and newly described type strains.</title>
        <authorList>
            <person name="Whitman W."/>
        </authorList>
    </citation>
    <scope>NUCLEOTIDE SEQUENCE [LARGE SCALE GENOMIC DNA]</scope>
    <source>
        <strain evidence="2 3">CECT 4462</strain>
    </source>
</reference>